<dbReference type="SUPFAM" id="SSF51351">
    <property type="entry name" value="Triosephosphate isomerase (TIM)"/>
    <property type="match status" value="1"/>
</dbReference>
<keyword evidence="12" id="KW-1185">Reference proteome</keyword>
<keyword evidence="8 9" id="KW-0413">Isomerase</keyword>
<accession>A0AAW9MQR4</accession>
<dbReference type="HAMAP" id="MF_00147_B">
    <property type="entry name" value="TIM_B"/>
    <property type="match status" value="1"/>
</dbReference>
<dbReference type="InterPro" id="IPR020861">
    <property type="entry name" value="Triosephosphate_isomerase_AS"/>
</dbReference>
<comment type="subcellular location">
    <subcellularLocation>
        <location evidence="9 10">Cytoplasm</location>
    </subcellularLocation>
</comment>
<name>A0AAW9MQR4_9FIRM</name>
<feature type="binding site" evidence="9">
    <location>
        <begin position="233"/>
        <end position="234"/>
    </location>
    <ligand>
        <name>substrate</name>
    </ligand>
</feature>
<keyword evidence="5 9" id="KW-0312">Gluconeogenesis</keyword>
<evidence type="ECO:0000256" key="9">
    <source>
        <dbReference type="HAMAP-Rule" id="MF_00147"/>
    </source>
</evidence>
<dbReference type="GO" id="GO:0006096">
    <property type="term" value="P:glycolytic process"/>
    <property type="evidence" value="ECO:0007669"/>
    <property type="project" value="UniProtKB-UniRule"/>
</dbReference>
<evidence type="ECO:0000256" key="4">
    <source>
        <dbReference type="ARBA" id="ARBA00019397"/>
    </source>
</evidence>
<dbReference type="GO" id="GO:0006094">
    <property type="term" value="P:gluconeogenesis"/>
    <property type="evidence" value="ECO:0007669"/>
    <property type="project" value="UniProtKB-UniRule"/>
</dbReference>
<feature type="binding site" evidence="9">
    <location>
        <position position="212"/>
    </location>
    <ligand>
        <name>substrate</name>
    </ligand>
</feature>
<evidence type="ECO:0000256" key="5">
    <source>
        <dbReference type="ARBA" id="ARBA00022432"/>
    </source>
</evidence>
<gene>
    <name evidence="9 11" type="primary">tpiA</name>
    <name evidence="11" type="ORF">VLK81_05270</name>
</gene>
<dbReference type="GO" id="GO:0005829">
    <property type="term" value="C:cytosol"/>
    <property type="evidence" value="ECO:0007669"/>
    <property type="project" value="TreeGrafter"/>
</dbReference>
<dbReference type="AlphaFoldDB" id="A0AAW9MQR4"/>
<evidence type="ECO:0000256" key="1">
    <source>
        <dbReference type="ARBA" id="ARBA00004680"/>
    </source>
</evidence>
<dbReference type="InterPro" id="IPR022896">
    <property type="entry name" value="TrioseP_Isoase_bac/euk"/>
</dbReference>
<dbReference type="InterPro" id="IPR013785">
    <property type="entry name" value="Aldolase_TIM"/>
</dbReference>
<comment type="pathway">
    <text evidence="1 9 10">Carbohydrate degradation; glycolysis; D-glyceraldehyde 3-phosphate from glycerone phosphate: step 1/1.</text>
</comment>
<dbReference type="GO" id="GO:0046166">
    <property type="term" value="P:glyceraldehyde-3-phosphate biosynthetic process"/>
    <property type="evidence" value="ECO:0007669"/>
    <property type="project" value="TreeGrafter"/>
</dbReference>
<feature type="binding site" evidence="9">
    <location>
        <position position="173"/>
    </location>
    <ligand>
        <name>substrate</name>
    </ligand>
</feature>
<dbReference type="GO" id="GO:0019563">
    <property type="term" value="P:glycerol catabolic process"/>
    <property type="evidence" value="ECO:0007669"/>
    <property type="project" value="TreeGrafter"/>
</dbReference>
<comment type="function">
    <text evidence="9">Involved in the gluconeogenesis. Catalyzes stereospecifically the conversion of dihydroxyacetone phosphate (DHAP) to D-glyceraldehyde-3-phosphate (G3P).</text>
</comment>
<dbReference type="EC" id="5.3.1.1" evidence="3 9"/>
<evidence type="ECO:0000256" key="3">
    <source>
        <dbReference type="ARBA" id="ARBA00011940"/>
    </source>
</evidence>
<dbReference type="PROSITE" id="PS51440">
    <property type="entry name" value="TIM_2"/>
    <property type="match status" value="1"/>
</dbReference>
<feature type="active site" description="Proton acceptor" evidence="9">
    <location>
        <position position="167"/>
    </location>
</feature>
<dbReference type="NCBIfam" id="TIGR00419">
    <property type="entry name" value="tim"/>
    <property type="match status" value="1"/>
</dbReference>
<dbReference type="FunFam" id="3.20.20.70:FF:000016">
    <property type="entry name" value="Triosephosphate isomerase"/>
    <property type="match status" value="1"/>
</dbReference>
<dbReference type="EMBL" id="JAYKOT010000003">
    <property type="protein sequence ID" value="MEB3429426.1"/>
    <property type="molecule type" value="Genomic_DNA"/>
</dbReference>
<dbReference type="Gene3D" id="3.20.20.70">
    <property type="entry name" value="Aldolase class I"/>
    <property type="match status" value="1"/>
</dbReference>
<evidence type="ECO:0000256" key="2">
    <source>
        <dbReference type="ARBA" id="ARBA00007422"/>
    </source>
</evidence>
<dbReference type="InterPro" id="IPR000652">
    <property type="entry name" value="Triosephosphate_isomerase"/>
</dbReference>
<comment type="similarity">
    <text evidence="2 9 10">Belongs to the triosephosphate isomerase family.</text>
</comment>
<keyword evidence="6 9" id="KW-0963">Cytoplasm</keyword>
<evidence type="ECO:0000256" key="10">
    <source>
        <dbReference type="RuleBase" id="RU363013"/>
    </source>
</evidence>
<evidence type="ECO:0000256" key="7">
    <source>
        <dbReference type="ARBA" id="ARBA00023152"/>
    </source>
</evidence>
<comment type="catalytic activity">
    <reaction evidence="9 10">
        <text>D-glyceraldehyde 3-phosphate = dihydroxyacetone phosphate</text>
        <dbReference type="Rhea" id="RHEA:18585"/>
        <dbReference type="ChEBI" id="CHEBI:57642"/>
        <dbReference type="ChEBI" id="CHEBI:59776"/>
        <dbReference type="EC" id="5.3.1.1"/>
    </reaction>
</comment>
<reference evidence="11 12" key="1">
    <citation type="submission" date="2024-01" db="EMBL/GenBank/DDBJ databases">
        <title>Complete genome sequence of Citroniella saccharovorans strain M6.X9, isolated from human fecal sample.</title>
        <authorList>
            <person name="Cheng G."/>
            <person name="Westerholm M."/>
            <person name="Schnurer A."/>
        </authorList>
    </citation>
    <scope>NUCLEOTIDE SEQUENCE [LARGE SCALE GENOMIC DNA]</scope>
    <source>
        <strain evidence="11 12">DSM 29873</strain>
    </source>
</reference>
<evidence type="ECO:0000256" key="8">
    <source>
        <dbReference type="ARBA" id="ARBA00023235"/>
    </source>
</evidence>
<organism evidence="11 12">
    <name type="scientific">Citroniella saccharovorans</name>
    <dbReference type="NCBI Taxonomy" id="2053367"/>
    <lineage>
        <taxon>Bacteria</taxon>
        <taxon>Bacillati</taxon>
        <taxon>Bacillota</taxon>
        <taxon>Tissierellia</taxon>
        <taxon>Tissierellales</taxon>
        <taxon>Peptoniphilaceae</taxon>
        <taxon>Citroniella</taxon>
    </lineage>
</organism>
<dbReference type="PROSITE" id="PS00171">
    <property type="entry name" value="TIM_1"/>
    <property type="match status" value="1"/>
</dbReference>
<proteinExistence type="inferred from homology"/>
<dbReference type="GO" id="GO:0004807">
    <property type="term" value="F:triose-phosphate isomerase activity"/>
    <property type="evidence" value="ECO:0007669"/>
    <property type="project" value="UniProtKB-UniRule"/>
</dbReference>
<evidence type="ECO:0000256" key="6">
    <source>
        <dbReference type="ARBA" id="ARBA00022490"/>
    </source>
</evidence>
<dbReference type="PANTHER" id="PTHR21139:SF42">
    <property type="entry name" value="TRIOSEPHOSPHATE ISOMERASE"/>
    <property type="match status" value="1"/>
</dbReference>
<protein>
    <recommendedName>
        <fullName evidence="4 9">Triosephosphate isomerase</fullName>
        <shortName evidence="9">TIM</shortName>
        <shortName evidence="9">TPI</shortName>
        <ecNumber evidence="3 9">5.3.1.1</ecNumber>
    </recommendedName>
    <alternativeName>
        <fullName evidence="9">Triose-phosphate isomerase</fullName>
    </alternativeName>
</protein>
<keyword evidence="7 9" id="KW-0324">Glycolysis</keyword>
<dbReference type="Pfam" id="PF00121">
    <property type="entry name" value="TIM"/>
    <property type="match status" value="1"/>
</dbReference>
<dbReference type="Proteomes" id="UP001357733">
    <property type="component" value="Unassembled WGS sequence"/>
</dbReference>
<sequence>MERRPIIAGNWKMNLTNSESIKFLDQIFQMSLSDNVEKIIYAPSLFLKDMIEKVTTSGIIVGAENCYYEDKGAYTGEISPLMLKDIDCLDCLIGHSERREIFKEDDRLINKKIKALIKHGIRPLLCVGESSSEKDAGLTKDKVKVQIESAFEGLSRDDLKDIIIAYEPIWAIGTGITPTSSEAEETIKYIRDVIRGIHGDLADSIRILYGGSVKPDNIESFMAEENIDGALVGGASLNPTSYSALVNY</sequence>
<dbReference type="CDD" id="cd00311">
    <property type="entry name" value="TIM"/>
    <property type="match status" value="1"/>
</dbReference>
<evidence type="ECO:0000313" key="11">
    <source>
        <dbReference type="EMBL" id="MEB3429426.1"/>
    </source>
</evidence>
<dbReference type="PANTHER" id="PTHR21139">
    <property type="entry name" value="TRIOSEPHOSPHATE ISOMERASE"/>
    <property type="match status" value="1"/>
</dbReference>
<feature type="active site" description="Electrophile" evidence="9">
    <location>
        <position position="95"/>
    </location>
</feature>
<dbReference type="InterPro" id="IPR035990">
    <property type="entry name" value="TIM_sf"/>
</dbReference>
<comment type="subunit">
    <text evidence="9 10">Homodimer.</text>
</comment>
<comment type="pathway">
    <text evidence="9 10">Carbohydrate biosynthesis; gluconeogenesis.</text>
</comment>
<evidence type="ECO:0000313" key="12">
    <source>
        <dbReference type="Proteomes" id="UP001357733"/>
    </source>
</evidence>
<dbReference type="RefSeq" id="WP_324619615.1">
    <property type="nucleotide sequence ID" value="NZ_JAYKOT010000003.1"/>
</dbReference>
<comment type="caution">
    <text evidence="11">The sequence shown here is derived from an EMBL/GenBank/DDBJ whole genome shotgun (WGS) entry which is preliminary data.</text>
</comment>
<feature type="binding site" evidence="9">
    <location>
        <begin position="10"/>
        <end position="12"/>
    </location>
    <ligand>
        <name>substrate</name>
    </ligand>
</feature>